<dbReference type="PANTHER" id="PTHR46890:SF48">
    <property type="entry name" value="RNA-DIRECTED DNA POLYMERASE"/>
    <property type="match status" value="1"/>
</dbReference>
<reference evidence="3 4" key="1">
    <citation type="submission" date="2019-05" db="EMBL/GenBank/DDBJ databases">
        <title>Mikania micrantha, genome provides insights into the molecular mechanism of rapid growth.</title>
        <authorList>
            <person name="Liu B."/>
        </authorList>
    </citation>
    <scope>NUCLEOTIDE SEQUENCE [LARGE SCALE GENOMIC DNA]</scope>
    <source>
        <strain evidence="3">NLD-2019</strain>
        <tissue evidence="3">Leaf</tissue>
    </source>
</reference>
<evidence type="ECO:0000256" key="1">
    <source>
        <dbReference type="SAM" id="MobiDB-lite"/>
    </source>
</evidence>
<feature type="compositionally biased region" description="Acidic residues" evidence="1">
    <location>
        <begin position="1"/>
        <end position="16"/>
    </location>
</feature>
<feature type="compositionally biased region" description="Low complexity" evidence="1">
    <location>
        <begin position="79"/>
        <end position="89"/>
    </location>
</feature>
<keyword evidence="4" id="KW-1185">Reference proteome</keyword>
<feature type="domain" description="Reverse transcriptase" evidence="2">
    <location>
        <begin position="288"/>
        <end position="341"/>
    </location>
</feature>
<gene>
    <name evidence="3" type="ORF">E3N88_15168</name>
</gene>
<comment type="caution">
    <text evidence="3">The sequence shown here is derived from an EMBL/GenBank/DDBJ whole genome shotgun (WGS) entry which is preliminary data.</text>
</comment>
<evidence type="ECO:0000313" key="4">
    <source>
        <dbReference type="Proteomes" id="UP000326396"/>
    </source>
</evidence>
<dbReference type="PANTHER" id="PTHR46890">
    <property type="entry name" value="NON-LTR RETROLELEMENT REVERSE TRANSCRIPTASE-LIKE PROTEIN-RELATED"/>
    <property type="match status" value="1"/>
</dbReference>
<feature type="compositionally biased region" description="Polar residues" evidence="1">
    <location>
        <begin position="97"/>
        <end position="107"/>
    </location>
</feature>
<name>A0A5N6NW47_9ASTR</name>
<sequence>MDSSSEDESSAEDEDDTMRMIHSRKTTEEVAQGLKAVDTDVEQGKNNAGKEQLEDGFVMKMSRKHVTGVARQGQYISQGSGRDPGPSSRGGRKEQRNVGSVNTTSDPAVQRRMAKDRKAASARWQPKGDNGDKVISTSNKFAALVVRANTNRNRIHSIENAQGQWVTDAQLVNTFVNHFKGVFGQNVEVDEIPDPLTLFTRTLSQECGRDMVKEVSDEEIKLALFDIDDNKAPGPDGFSAKFFKAAWEVVGSEFTNAIKEFFRNGKLLAEVNSTIIALVPKVEVPRRVNEFRPISCCNVIYKCISKVIANRIKGVLDEIISKNQCAFIPGRQISVNILITQELMRNYHRHRAPARVWVIFTLTWVNFTQKGLGGIANWDDNQNVLTRNDGLIFYVQTGRACDDPHSWFLAHGQPGEAVIELHKGCCNWCGNHQLRRNKMMGCLMVDTVAAARSRCDMNWLDYKHCRWSIRSVWDLHGWPCVNYCRSFFVYGTTGKSVSYMYAGCFTLISAAVATAQDQVWVDDCFGVDPMMASVQSIWWVWGCWLLVWCGGQIKISWEDWCGLCFVWLWITPWLIWLILKIIGLGNSCEYISRTCLTGRFEVKRPLHFHVHMANGAVSNMVGLLLGLGREQWWDDYCSYDYFGCFMDFLMLLLSNGGRLWAGGPIAALRGYGWDKQVTKPNFEACLWSVLSIDGD</sequence>
<organism evidence="3 4">
    <name type="scientific">Mikania micrantha</name>
    <name type="common">bitter vine</name>
    <dbReference type="NCBI Taxonomy" id="192012"/>
    <lineage>
        <taxon>Eukaryota</taxon>
        <taxon>Viridiplantae</taxon>
        <taxon>Streptophyta</taxon>
        <taxon>Embryophyta</taxon>
        <taxon>Tracheophyta</taxon>
        <taxon>Spermatophyta</taxon>
        <taxon>Magnoliopsida</taxon>
        <taxon>eudicotyledons</taxon>
        <taxon>Gunneridae</taxon>
        <taxon>Pentapetalae</taxon>
        <taxon>asterids</taxon>
        <taxon>campanulids</taxon>
        <taxon>Asterales</taxon>
        <taxon>Asteraceae</taxon>
        <taxon>Asteroideae</taxon>
        <taxon>Heliantheae alliance</taxon>
        <taxon>Eupatorieae</taxon>
        <taxon>Mikania</taxon>
    </lineage>
</organism>
<dbReference type="Pfam" id="PF00078">
    <property type="entry name" value="RVT_1"/>
    <property type="match status" value="1"/>
</dbReference>
<dbReference type="InterPro" id="IPR000477">
    <property type="entry name" value="RT_dom"/>
</dbReference>
<protein>
    <recommendedName>
        <fullName evidence="2">Reverse transcriptase domain-containing protein</fullName>
    </recommendedName>
</protein>
<dbReference type="OrthoDB" id="1934719at2759"/>
<dbReference type="InterPro" id="IPR043502">
    <property type="entry name" value="DNA/RNA_pol_sf"/>
</dbReference>
<dbReference type="InterPro" id="IPR052343">
    <property type="entry name" value="Retrotransposon-Effector_Assoc"/>
</dbReference>
<accession>A0A5N6NW47</accession>
<evidence type="ECO:0000259" key="2">
    <source>
        <dbReference type="Pfam" id="PF00078"/>
    </source>
</evidence>
<dbReference type="SUPFAM" id="SSF56672">
    <property type="entry name" value="DNA/RNA polymerases"/>
    <property type="match status" value="1"/>
</dbReference>
<proteinExistence type="predicted"/>
<dbReference type="AlphaFoldDB" id="A0A5N6NW47"/>
<evidence type="ECO:0000313" key="3">
    <source>
        <dbReference type="EMBL" id="KAD5507465.1"/>
    </source>
</evidence>
<feature type="region of interest" description="Disordered" evidence="1">
    <location>
        <begin position="1"/>
        <end position="134"/>
    </location>
</feature>
<dbReference type="Proteomes" id="UP000326396">
    <property type="component" value="Linkage Group LG16"/>
</dbReference>
<dbReference type="EMBL" id="SZYD01000008">
    <property type="protein sequence ID" value="KAD5507465.1"/>
    <property type="molecule type" value="Genomic_DNA"/>
</dbReference>